<proteinExistence type="predicted"/>
<evidence type="ECO:0000313" key="1">
    <source>
        <dbReference type="EMBL" id="SCO91199.1"/>
    </source>
</evidence>
<sequence length="18" mass="2155">MLIAPVIFRISEEFDSMR</sequence>
<protein>
    <submittedName>
        <fullName evidence="1">Uncharacterized protein</fullName>
    </submittedName>
</protein>
<name>A0A2H3UB96_FUSOX</name>
<accession>A0A2H3UB96</accession>
<organism evidence="1 2">
    <name type="scientific">Fusarium oxysporum</name>
    <name type="common">Fusarium vascular wilt</name>
    <dbReference type="NCBI Taxonomy" id="5507"/>
    <lineage>
        <taxon>Eukaryota</taxon>
        <taxon>Fungi</taxon>
        <taxon>Dikarya</taxon>
        <taxon>Ascomycota</taxon>
        <taxon>Pezizomycotina</taxon>
        <taxon>Sordariomycetes</taxon>
        <taxon>Hypocreomycetidae</taxon>
        <taxon>Hypocreales</taxon>
        <taxon>Nectriaceae</taxon>
        <taxon>Fusarium</taxon>
        <taxon>Fusarium oxysporum species complex</taxon>
    </lineage>
</organism>
<dbReference type="Proteomes" id="UP000219369">
    <property type="component" value="Unassembled WGS sequence"/>
</dbReference>
<evidence type="ECO:0000313" key="2">
    <source>
        <dbReference type="Proteomes" id="UP000219369"/>
    </source>
</evidence>
<reference evidence="2" key="1">
    <citation type="submission" date="2016-09" db="EMBL/GenBank/DDBJ databases">
        <authorList>
            <person name="Guldener U."/>
        </authorList>
    </citation>
    <scope>NUCLEOTIDE SEQUENCE [LARGE SCALE GENOMIC DNA]</scope>
    <source>
        <strain evidence="2">V64-1</strain>
    </source>
</reference>
<dbReference type="AlphaFoldDB" id="A0A2H3UB96"/>
<gene>
    <name evidence="1" type="ORF">FRV6_15327</name>
</gene>
<dbReference type="EMBL" id="FMJY01000009">
    <property type="protein sequence ID" value="SCO91199.1"/>
    <property type="molecule type" value="Genomic_DNA"/>
</dbReference>